<reference evidence="3 4" key="1">
    <citation type="submission" date="2019-02" db="EMBL/GenBank/DDBJ databases">
        <title>Sequencing the genomes of 1000 actinobacteria strains.</title>
        <authorList>
            <person name="Klenk H.-P."/>
        </authorList>
    </citation>
    <scope>NUCLEOTIDE SEQUENCE [LARGE SCALE GENOMIC DNA]</scope>
    <source>
        <strain evidence="3 4">DSM 16932</strain>
    </source>
</reference>
<protein>
    <submittedName>
        <fullName evidence="3">ADP-ribose pyrophosphatase YjhB (NUDIX family)</fullName>
    </submittedName>
</protein>
<dbReference type="AlphaFoldDB" id="A0A4Q7M6L5"/>
<organism evidence="3 4">
    <name type="scientific">Xylanimonas ulmi</name>
    <dbReference type="NCBI Taxonomy" id="228973"/>
    <lineage>
        <taxon>Bacteria</taxon>
        <taxon>Bacillati</taxon>
        <taxon>Actinomycetota</taxon>
        <taxon>Actinomycetes</taxon>
        <taxon>Micrococcales</taxon>
        <taxon>Promicromonosporaceae</taxon>
        <taxon>Xylanimonas</taxon>
    </lineage>
</organism>
<keyword evidence="1" id="KW-0378">Hydrolase</keyword>
<name>A0A4Q7M6L5_9MICO</name>
<comment type="caution">
    <text evidence="3">The sequence shown here is derived from an EMBL/GenBank/DDBJ whole genome shotgun (WGS) entry which is preliminary data.</text>
</comment>
<sequence length="190" mass="19567">MPATRDHLTPHRHGGDGWVECSYSPDGAGAPHRHWGLLGAAGLLLVRRAGDGAVSDVVLQHRALWSHHGGTWGVPGGALDVGEDAVTGALRESWEEAGVEPRAVRVVGAHVLDHGVWRYTTVVGEVADGAAVHPEASDPESLQVRWVPVGELGALPLLPAFAAALPALWDVLAAGGSGSEAAGQTPGPRA</sequence>
<dbReference type="Pfam" id="PF00293">
    <property type="entry name" value="NUDIX"/>
    <property type="match status" value="1"/>
</dbReference>
<dbReference type="InterPro" id="IPR020084">
    <property type="entry name" value="NUDIX_hydrolase_CS"/>
</dbReference>
<dbReference type="RefSeq" id="WP_130414628.1">
    <property type="nucleotide sequence ID" value="NZ_SGWX01000001.1"/>
</dbReference>
<keyword evidence="4" id="KW-1185">Reference proteome</keyword>
<evidence type="ECO:0000259" key="2">
    <source>
        <dbReference type="PROSITE" id="PS51462"/>
    </source>
</evidence>
<evidence type="ECO:0000256" key="1">
    <source>
        <dbReference type="ARBA" id="ARBA00022801"/>
    </source>
</evidence>
<dbReference type="EMBL" id="SGWX01000001">
    <property type="protein sequence ID" value="RZS61719.1"/>
    <property type="molecule type" value="Genomic_DNA"/>
</dbReference>
<proteinExistence type="predicted"/>
<dbReference type="PROSITE" id="PS51462">
    <property type="entry name" value="NUDIX"/>
    <property type="match status" value="1"/>
</dbReference>
<dbReference type="SUPFAM" id="SSF55811">
    <property type="entry name" value="Nudix"/>
    <property type="match status" value="1"/>
</dbReference>
<accession>A0A4Q7M6L5</accession>
<dbReference type="GO" id="GO:0004081">
    <property type="term" value="F:bis(5'-nucleosyl)-tetraphosphatase (asymmetrical) activity"/>
    <property type="evidence" value="ECO:0007669"/>
    <property type="project" value="TreeGrafter"/>
</dbReference>
<dbReference type="GO" id="GO:0006167">
    <property type="term" value="P:AMP biosynthetic process"/>
    <property type="evidence" value="ECO:0007669"/>
    <property type="project" value="TreeGrafter"/>
</dbReference>
<evidence type="ECO:0000313" key="3">
    <source>
        <dbReference type="EMBL" id="RZS61719.1"/>
    </source>
</evidence>
<dbReference type="Gene3D" id="3.90.79.10">
    <property type="entry name" value="Nucleoside Triphosphate Pyrophosphohydrolase"/>
    <property type="match status" value="1"/>
</dbReference>
<dbReference type="Proteomes" id="UP000293852">
    <property type="component" value="Unassembled WGS sequence"/>
</dbReference>
<evidence type="ECO:0000313" key="4">
    <source>
        <dbReference type="Proteomes" id="UP000293852"/>
    </source>
</evidence>
<dbReference type="InterPro" id="IPR015797">
    <property type="entry name" value="NUDIX_hydrolase-like_dom_sf"/>
</dbReference>
<dbReference type="InterPro" id="IPR000086">
    <property type="entry name" value="NUDIX_hydrolase_dom"/>
</dbReference>
<dbReference type="GO" id="GO:0006754">
    <property type="term" value="P:ATP biosynthetic process"/>
    <property type="evidence" value="ECO:0007669"/>
    <property type="project" value="TreeGrafter"/>
</dbReference>
<dbReference type="InterPro" id="IPR051325">
    <property type="entry name" value="Nudix_hydrolase_domain"/>
</dbReference>
<dbReference type="PANTHER" id="PTHR21340:SF0">
    <property type="entry name" value="BIS(5'-NUCLEOSYL)-TETRAPHOSPHATASE [ASYMMETRICAL]"/>
    <property type="match status" value="1"/>
</dbReference>
<dbReference type="PANTHER" id="PTHR21340">
    <property type="entry name" value="DIADENOSINE 5,5-P1,P4-TETRAPHOSPHATE PYROPHOSPHOHYDROLASE MUTT"/>
    <property type="match status" value="1"/>
</dbReference>
<feature type="domain" description="Nudix hydrolase" evidence="2">
    <location>
        <begin position="36"/>
        <end position="172"/>
    </location>
</feature>
<dbReference type="OrthoDB" id="3404294at2"/>
<gene>
    <name evidence="3" type="ORF">EV386_2030</name>
</gene>
<dbReference type="PROSITE" id="PS00893">
    <property type="entry name" value="NUDIX_BOX"/>
    <property type="match status" value="1"/>
</dbReference>